<keyword evidence="5" id="KW-1185">Reference proteome</keyword>
<feature type="repeat" description="PPR" evidence="3">
    <location>
        <begin position="139"/>
        <end position="173"/>
    </location>
</feature>
<dbReference type="PANTHER" id="PTHR47941">
    <property type="entry name" value="PENTATRICOPEPTIDE REPEAT-CONTAINING PROTEIN 3, MITOCHONDRIAL"/>
    <property type="match status" value="1"/>
</dbReference>
<feature type="repeat" description="PPR" evidence="3">
    <location>
        <begin position="244"/>
        <end position="278"/>
    </location>
</feature>
<name>A0AAD2EF15_9LAMI</name>
<proteinExistence type="inferred from homology"/>
<dbReference type="Proteomes" id="UP000834106">
    <property type="component" value="Chromosome 21"/>
</dbReference>
<dbReference type="NCBIfam" id="TIGR00756">
    <property type="entry name" value="PPR"/>
    <property type="match status" value="7"/>
</dbReference>
<feature type="repeat" description="PPR" evidence="3">
    <location>
        <begin position="279"/>
        <end position="313"/>
    </location>
</feature>
<dbReference type="Pfam" id="PF13041">
    <property type="entry name" value="PPR_2"/>
    <property type="match status" value="3"/>
</dbReference>
<dbReference type="InterPro" id="IPR002885">
    <property type="entry name" value="PPR_rpt"/>
</dbReference>
<comment type="similarity">
    <text evidence="1">Belongs to the PPR family. P subfamily.</text>
</comment>
<dbReference type="EMBL" id="OU503056">
    <property type="protein sequence ID" value="CAI9785410.1"/>
    <property type="molecule type" value="Genomic_DNA"/>
</dbReference>
<dbReference type="Gene3D" id="1.25.40.10">
    <property type="entry name" value="Tetratricopeptide repeat domain"/>
    <property type="match status" value="3"/>
</dbReference>
<evidence type="ECO:0000313" key="4">
    <source>
        <dbReference type="EMBL" id="CAI9785410.1"/>
    </source>
</evidence>
<keyword evidence="2" id="KW-0677">Repeat</keyword>
<feature type="repeat" description="PPR" evidence="3">
    <location>
        <begin position="314"/>
        <end position="348"/>
    </location>
</feature>
<evidence type="ECO:0000313" key="5">
    <source>
        <dbReference type="Proteomes" id="UP000834106"/>
    </source>
</evidence>
<accession>A0AAD2EF15</accession>
<gene>
    <name evidence="4" type="ORF">FPE_LOCUS32840</name>
</gene>
<feature type="repeat" description="PPR" evidence="3">
    <location>
        <begin position="104"/>
        <end position="138"/>
    </location>
</feature>
<dbReference type="AlphaFoldDB" id="A0AAD2EF15"/>
<protein>
    <recommendedName>
        <fullName evidence="6">Pentatricopeptide repeat-containing protein</fullName>
    </recommendedName>
</protein>
<dbReference type="PROSITE" id="PS51375">
    <property type="entry name" value="PPR"/>
    <property type="match status" value="7"/>
</dbReference>
<dbReference type="Pfam" id="PF01535">
    <property type="entry name" value="PPR"/>
    <property type="match status" value="1"/>
</dbReference>
<feature type="repeat" description="PPR" evidence="3">
    <location>
        <begin position="174"/>
        <end position="208"/>
    </location>
</feature>
<dbReference type="InterPro" id="IPR011990">
    <property type="entry name" value="TPR-like_helical_dom_sf"/>
</dbReference>
<feature type="repeat" description="PPR" evidence="3">
    <location>
        <begin position="209"/>
        <end position="243"/>
    </location>
</feature>
<sequence length="457" mass="52217">MMTSAYWVAERAISVNLHCVADVLVDGYLKYDVSVKLLDLLLWVYSKKSDLKHCLVVFDKMVRSRFLPDVKNCNRILRILRDRNLVGNAREVYGMMGDIGIKSTIVTYNTMLDLFCKKGEVQHAVDLLLEMQRRDFRPNDVTYNVLINGLSKKGEFDKAKELIGEMLNKGLKVSAYTYNPLICGYCQKGMLIEALGLREEMEVRGALPSISTYNAFIHGFCKLGRVSDARQWIPVMLKKSLVPDVVTYNTLINGHCQLGDITEALFLLFEMRRRNVNPTLVTFNTMMDGLCKHGDLDGALRLKDEMTDYGIFPDAFSYTILIEGSYKAGNLLMAKKVFDEMVSKGVEPDRLACTTCITGAVNFYLVFWTIFRRSLSSLFRGTLHIESREFSLGNQIWRTKAPKKVKILQFIRVLRLGKGKRIYANCFQLFKLVEDKPLADFEEQEYVSSTPETYLDA</sequence>
<evidence type="ECO:0000256" key="2">
    <source>
        <dbReference type="ARBA" id="ARBA00022737"/>
    </source>
</evidence>
<evidence type="ECO:0000256" key="1">
    <source>
        <dbReference type="ARBA" id="ARBA00007626"/>
    </source>
</evidence>
<organism evidence="4 5">
    <name type="scientific">Fraxinus pennsylvanica</name>
    <dbReference type="NCBI Taxonomy" id="56036"/>
    <lineage>
        <taxon>Eukaryota</taxon>
        <taxon>Viridiplantae</taxon>
        <taxon>Streptophyta</taxon>
        <taxon>Embryophyta</taxon>
        <taxon>Tracheophyta</taxon>
        <taxon>Spermatophyta</taxon>
        <taxon>Magnoliopsida</taxon>
        <taxon>eudicotyledons</taxon>
        <taxon>Gunneridae</taxon>
        <taxon>Pentapetalae</taxon>
        <taxon>asterids</taxon>
        <taxon>lamiids</taxon>
        <taxon>Lamiales</taxon>
        <taxon>Oleaceae</taxon>
        <taxon>Oleeae</taxon>
        <taxon>Fraxinus</taxon>
    </lineage>
</organism>
<dbReference type="Pfam" id="PF13812">
    <property type="entry name" value="PPR_3"/>
    <property type="match status" value="1"/>
</dbReference>
<evidence type="ECO:0008006" key="6">
    <source>
        <dbReference type="Google" id="ProtNLM"/>
    </source>
</evidence>
<reference evidence="4" key="1">
    <citation type="submission" date="2023-05" db="EMBL/GenBank/DDBJ databases">
        <authorList>
            <person name="Huff M."/>
        </authorList>
    </citation>
    <scope>NUCLEOTIDE SEQUENCE</scope>
</reference>
<evidence type="ECO:0000256" key="3">
    <source>
        <dbReference type="PROSITE-ProRule" id="PRU00708"/>
    </source>
</evidence>